<comment type="caution">
    <text evidence="3">The sequence shown here is derived from an EMBL/GenBank/DDBJ whole genome shotgun (WGS) entry which is preliminary data.</text>
</comment>
<dbReference type="OrthoDB" id="9806473at2"/>
<dbReference type="AlphaFoldDB" id="A0A5C5VPD2"/>
<keyword evidence="3" id="KW-0808">Transferase</keyword>
<proteinExistence type="predicted"/>
<organism evidence="3 4">
    <name type="scientific">Thalassoglobus neptunius</name>
    <dbReference type="NCBI Taxonomy" id="1938619"/>
    <lineage>
        <taxon>Bacteria</taxon>
        <taxon>Pseudomonadati</taxon>
        <taxon>Planctomycetota</taxon>
        <taxon>Planctomycetia</taxon>
        <taxon>Planctomycetales</taxon>
        <taxon>Planctomycetaceae</taxon>
        <taxon>Thalassoglobus</taxon>
    </lineage>
</organism>
<reference evidence="3 4" key="1">
    <citation type="submission" date="2019-02" db="EMBL/GenBank/DDBJ databases">
        <title>Deep-cultivation of Planctomycetes and their phenomic and genomic characterization uncovers novel biology.</title>
        <authorList>
            <person name="Wiegand S."/>
            <person name="Jogler M."/>
            <person name="Boedeker C."/>
            <person name="Pinto D."/>
            <person name="Vollmers J."/>
            <person name="Rivas-Marin E."/>
            <person name="Kohn T."/>
            <person name="Peeters S.H."/>
            <person name="Heuer A."/>
            <person name="Rast P."/>
            <person name="Oberbeckmann S."/>
            <person name="Bunk B."/>
            <person name="Jeske O."/>
            <person name="Meyerdierks A."/>
            <person name="Storesund J.E."/>
            <person name="Kallscheuer N."/>
            <person name="Luecker S."/>
            <person name="Lage O.M."/>
            <person name="Pohl T."/>
            <person name="Merkel B.J."/>
            <person name="Hornburger P."/>
            <person name="Mueller R.-W."/>
            <person name="Bruemmer F."/>
            <person name="Labrenz M."/>
            <person name="Spormann A.M."/>
            <person name="Op Den Camp H."/>
            <person name="Overmann J."/>
            <person name="Amann R."/>
            <person name="Jetten M.S.M."/>
            <person name="Mascher T."/>
            <person name="Medema M.H."/>
            <person name="Devos D.P."/>
            <person name="Kaster A.-K."/>
            <person name="Ovreas L."/>
            <person name="Rohde M."/>
            <person name="Galperin M.Y."/>
            <person name="Jogler C."/>
        </authorList>
    </citation>
    <scope>NUCLEOTIDE SEQUENCE [LARGE SCALE GENOMIC DNA]</scope>
    <source>
        <strain evidence="3 4">KOR42</strain>
    </source>
</reference>
<dbReference type="SUPFAM" id="SSF54593">
    <property type="entry name" value="Glyoxalase/Bleomycin resistance protein/Dihydroxybiphenyl dioxygenase"/>
    <property type="match status" value="1"/>
</dbReference>
<evidence type="ECO:0000259" key="2">
    <source>
        <dbReference type="Pfam" id="PF06983"/>
    </source>
</evidence>
<accession>A0A5C5VPD2</accession>
<dbReference type="InterPro" id="IPR029068">
    <property type="entry name" value="Glyas_Bleomycin-R_OHBP_Dase"/>
</dbReference>
<protein>
    <submittedName>
        <fullName evidence="3">3-demethylubiquinone-9 3-methyltransferase</fullName>
    </submittedName>
</protein>
<dbReference type="Pfam" id="PF06983">
    <property type="entry name" value="3-dmu-9_3-mt"/>
    <property type="match status" value="1"/>
</dbReference>
<gene>
    <name evidence="3" type="ORF">KOR42_50790</name>
</gene>
<keyword evidence="3" id="KW-0830">Ubiquinone</keyword>
<dbReference type="GO" id="GO:0008168">
    <property type="term" value="F:methyltransferase activity"/>
    <property type="evidence" value="ECO:0007669"/>
    <property type="project" value="UniProtKB-KW"/>
</dbReference>
<feature type="region of interest" description="Disordered" evidence="1">
    <location>
        <begin position="30"/>
        <end position="51"/>
    </location>
</feature>
<dbReference type="EMBL" id="SIHI01000062">
    <property type="protein sequence ID" value="TWT39873.1"/>
    <property type="molecule type" value="Genomic_DNA"/>
</dbReference>
<evidence type="ECO:0000256" key="1">
    <source>
        <dbReference type="SAM" id="MobiDB-lite"/>
    </source>
</evidence>
<dbReference type="Gene3D" id="3.30.720.100">
    <property type="match status" value="1"/>
</dbReference>
<sequence>MKPTKNTICLWYERDAVEAAKFYAETFPDSSVGATHRAPSDNPSTEEGQVRGSVGKGAFLFAKFCEHGGSKERIQPGRSEQWCVISRRIRNGS</sequence>
<dbReference type="GO" id="GO:0032259">
    <property type="term" value="P:methylation"/>
    <property type="evidence" value="ECO:0007669"/>
    <property type="project" value="UniProtKB-KW"/>
</dbReference>
<dbReference type="Proteomes" id="UP000317243">
    <property type="component" value="Unassembled WGS sequence"/>
</dbReference>
<dbReference type="InterPro" id="IPR028973">
    <property type="entry name" value="PhnB-like"/>
</dbReference>
<name>A0A5C5VPD2_9PLAN</name>
<feature type="domain" description="PhnB-like" evidence="2">
    <location>
        <begin position="5"/>
        <end position="50"/>
    </location>
</feature>
<keyword evidence="4" id="KW-1185">Reference proteome</keyword>
<evidence type="ECO:0000313" key="4">
    <source>
        <dbReference type="Proteomes" id="UP000317243"/>
    </source>
</evidence>
<evidence type="ECO:0000313" key="3">
    <source>
        <dbReference type="EMBL" id="TWT39873.1"/>
    </source>
</evidence>
<keyword evidence="3" id="KW-0489">Methyltransferase</keyword>